<evidence type="ECO:0000313" key="1">
    <source>
        <dbReference type="EMBL" id="RXH82699.1"/>
    </source>
</evidence>
<sequence>MEGSSRSSGKSCVQCLKECSQTNKKQEGLKKIRNLIVSIGTRLSLCLVDIMLLMSQGSDEMIEKFQEFSCKIYALHTKVDWDGCAINERVTSLLGIADRELGKINMKRMQAMGGRLATMEGYNYGTELFECFCIITLDEGLERLLSAVISRMEFVLSIPFSPESLTWMLTRPPILDEMETKISECIRAFIDFVVDAEPVVNEFRNTMQPKINQLWNNFGHLKKNESAKD</sequence>
<comment type="caution">
    <text evidence="1">The sequence shown here is derived from an EMBL/GenBank/DDBJ whole genome shotgun (WGS) entry which is preliminary data.</text>
</comment>
<proteinExistence type="predicted"/>
<accession>A0A498IHW2</accession>
<name>A0A498IHW2_MALDO</name>
<dbReference type="Proteomes" id="UP000290289">
    <property type="component" value="Chromosome 11"/>
</dbReference>
<organism evidence="1 2">
    <name type="scientific">Malus domestica</name>
    <name type="common">Apple</name>
    <name type="synonym">Pyrus malus</name>
    <dbReference type="NCBI Taxonomy" id="3750"/>
    <lineage>
        <taxon>Eukaryota</taxon>
        <taxon>Viridiplantae</taxon>
        <taxon>Streptophyta</taxon>
        <taxon>Embryophyta</taxon>
        <taxon>Tracheophyta</taxon>
        <taxon>Spermatophyta</taxon>
        <taxon>Magnoliopsida</taxon>
        <taxon>eudicotyledons</taxon>
        <taxon>Gunneridae</taxon>
        <taxon>Pentapetalae</taxon>
        <taxon>rosids</taxon>
        <taxon>fabids</taxon>
        <taxon>Rosales</taxon>
        <taxon>Rosaceae</taxon>
        <taxon>Amygdaloideae</taxon>
        <taxon>Maleae</taxon>
        <taxon>Malus</taxon>
    </lineage>
</organism>
<protein>
    <submittedName>
        <fullName evidence="1">Uncharacterized protein</fullName>
    </submittedName>
</protein>
<keyword evidence="2" id="KW-1185">Reference proteome</keyword>
<dbReference type="EMBL" id="RDQH01000337">
    <property type="protein sequence ID" value="RXH82699.1"/>
    <property type="molecule type" value="Genomic_DNA"/>
</dbReference>
<gene>
    <name evidence="1" type="ORF">DVH24_003197</name>
</gene>
<dbReference type="AlphaFoldDB" id="A0A498IHW2"/>
<evidence type="ECO:0000313" key="2">
    <source>
        <dbReference type="Proteomes" id="UP000290289"/>
    </source>
</evidence>
<reference evidence="1 2" key="1">
    <citation type="submission" date="2018-10" db="EMBL/GenBank/DDBJ databases">
        <title>A high-quality apple genome assembly.</title>
        <authorList>
            <person name="Hu J."/>
        </authorList>
    </citation>
    <scope>NUCLEOTIDE SEQUENCE [LARGE SCALE GENOMIC DNA]</scope>
    <source>
        <strain evidence="2">cv. HFTH1</strain>
        <tissue evidence="1">Young leaf</tissue>
    </source>
</reference>